<keyword evidence="2" id="KW-1185">Reference proteome</keyword>
<evidence type="ECO:0000313" key="2">
    <source>
        <dbReference type="Proteomes" id="UP001500320"/>
    </source>
</evidence>
<gene>
    <name evidence="1" type="ORF">GCM10010466_03500</name>
</gene>
<comment type="caution">
    <text evidence="1">The sequence shown here is derived from an EMBL/GenBank/DDBJ whole genome shotgun (WGS) entry which is preliminary data.</text>
</comment>
<name>A0ABP6MIK9_9ACTN</name>
<dbReference type="EMBL" id="BAAAUT010000002">
    <property type="protein sequence ID" value="GAA3115717.1"/>
    <property type="molecule type" value="Genomic_DNA"/>
</dbReference>
<dbReference type="Proteomes" id="UP001500320">
    <property type="component" value="Unassembled WGS sequence"/>
</dbReference>
<sequence>MLFIHAARIVTPPTWTWGIPTEYKYTPEILAEAAANSRGIADVLRCLGVKWTGGSHAHISRRLEHFGIDTSHFLGQAHRRGQTSPIGAAPIRFSSFSPQEALAPAPGSSGGA</sequence>
<proteinExistence type="predicted"/>
<organism evidence="1 2">
    <name type="scientific">Planomonospora alba</name>
    <dbReference type="NCBI Taxonomy" id="161354"/>
    <lineage>
        <taxon>Bacteria</taxon>
        <taxon>Bacillati</taxon>
        <taxon>Actinomycetota</taxon>
        <taxon>Actinomycetes</taxon>
        <taxon>Streptosporangiales</taxon>
        <taxon>Streptosporangiaceae</taxon>
        <taxon>Planomonospora</taxon>
    </lineage>
</organism>
<evidence type="ECO:0000313" key="1">
    <source>
        <dbReference type="EMBL" id="GAA3115717.1"/>
    </source>
</evidence>
<protein>
    <submittedName>
        <fullName evidence="1">Uncharacterized protein</fullName>
    </submittedName>
</protein>
<reference evidence="2" key="1">
    <citation type="journal article" date="2019" name="Int. J. Syst. Evol. Microbiol.">
        <title>The Global Catalogue of Microorganisms (GCM) 10K type strain sequencing project: providing services to taxonomists for standard genome sequencing and annotation.</title>
        <authorList>
            <consortium name="The Broad Institute Genomics Platform"/>
            <consortium name="The Broad Institute Genome Sequencing Center for Infectious Disease"/>
            <person name="Wu L."/>
            <person name="Ma J."/>
        </authorList>
    </citation>
    <scope>NUCLEOTIDE SEQUENCE [LARGE SCALE GENOMIC DNA]</scope>
    <source>
        <strain evidence="2">JCM 9373</strain>
    </source>
</reference>
<accession>A0ABP6MIK9</accession>